<evidence type="ECO:0000313" key="3">
    <source>
        <dbReference type="Proteomes" id="UP000288623"/>
    </source>
</evidence>
<organism evidence="2 3">
    <name type="scientific">Candidatus Kurthia intestinigallinarum</name>
    <dbReference type="NCBI Taxonomy" id="1562256"/>
    <lineage>
        <taxon>Bacteria</taxon>
        <taxon>Bacillati</taxon>
        <taxon>Bacillota</taxon>
        <taxon>Bacilli</taxon>
        <taxon>Bacillales</taxon>
        <taxon>Caryophanaceae</taxon>
        <taxon>Kurthia</taxon>
    </lineage>
</organism>
<dbReference type="RefSeq" id="WP_139992987.1">
    <property type="nucleotide sequence ID" value="NZ_JTFC01000042.1"/>
</dbReference>
<evidence type="ECO:0000259" key="1">
    <source>
        <dbReference type="PROSITE" id="PS51819"/>
    </source>
</evidence>
<sequence>MPTFGLAINASNVTQSAAFFCEVLGYEVQTSVGDWYRSLARSDMQQMAIDFVQKDHESLLKRQFQDPAGFLLAYIVEDIQQMYKKIEDLGVPILTNILREPWGQTRFQIEAPDGLIIELIELVPPDPEWLKAQGLDA</sequence>
<dbReference type="Proteomes" id="UP000288623">
    <property type="component" value="Unassembled WGS sequence"/>
</dbReference>
<dbReference type="AlphaFoldDB" id="A0A433RPU1"/>
<dbReference type="SUPFAM" id="SSF54593">
    <property type="entry name" value="Glyoxalase/Bleomycin resistance protein/Dihydroxybiphenyl dioxygenase"/>
    <property type="match status" value="1"/>
</dbReference>
<proteinExistence type="predicted"/>
<feature type="domain" description="VOC" evidence="1">
    <location>
        <begin position="2"/>
        <end position="122"/>
    </location>
</feature>
<dbReference type="InterPro" id="IPR037523">
    <property type="entry name" value="VOC_core"/>
</dbReference>
<evidence type="ECO:0000313" key="2">
    <source>
        <dbReference type="EMBL" id="RUS52419.1"/>
    </source>
</evidence>
<dbReference type="InterPro" id="IPR029068">
    <property type="entry name" value="Glyas_Bleomycin-R_OHBP_Dase"/>
</dbReference>
<reference evidence="2 3" key="1">
    <citation type="submission" date="2014-11" db="EMBL/GenBank/DDBJ databases">
        <title>Genome sequence and analysis of novel Kurthia sp.</title>
        <authorList>
            <person name="Lawson J.N."/>
            <person name="Gonzalez J.E."/>
            <person name="Rinauldi L."/>
            <person name="Xuan Z."/>
            <person name="Firman A."/>
            <person name="Shaddox L."/>
            <person name="Trudeau A."/>
            <person name="Shah S."/>
            <person name="Reiman D."/>
        </authorList>
    </citation>
    <scope>NUCLEOTIDE SEQUENCE [LARGE SCALE GENOMIC DNA]</scope>
    <source>
        <strain evidence="2 3">3B1D</strain>
    </source>
</reference>
<dbReference type="Gene3D" id="3.10.180.10">
    <property type="entry name" value="2,3-Dihydroxybiphenyl 1,2-Dioxygenase, domain 1"/>
    <property type="match status" value="1"/>
</dbReference>
<name>A0A433RPU1_9BACL</name>
<dbReference type="OrthoDB" id="192739at2"/>
<gene>
    <name evidence="2" type="ORF">QI30_16755</name>
</gene>
<keyword evidence="3" id="KW-1185">Reference proteome</keyword>
<accession>A0A433RPU1</accession>
<dbReference type="PROSITE" id="PS51819">
    <property type="entry name" value="VOC"/>
    <property type="match status" value="1"/>
</dbReference>
<dbReference type="InterPro" id="IPR025870">
    <property type="entry name" value="Glyoxalase-like_dom"/>
</dbReference>
<comment type="caution">
    <text evidence="2">The sequence shown here is derived from an EMBL/GenBank/DDBJ whole genome shotgun (WGS) entry which is preliminary data.</text>
</comment>
<protein>
    <recommendedName>
        <fullName evidence="1">VOC domain-containing protein</fullName>
    </recommendedName>
</protein>
<dbReference type="EMBL" id="JTFC01000042">
    <property type="protein sequence ID" value="RUS52419.1"/>
    <property type="molecule type" value="Genomic_DNA"/>
</dbReference>
<dbReference type="Pfam" id="PF12681">
    <property type="entry name" value="Glyoxalase_2"/>
    <property type="match status" value="1"/>
</dbReference>